<organism evidence="2 3">
    <name type="scientific">Catenaria anguillulae PL171</name>
    <dbReference type="NCBI Taxonomy" id="765915"/>
    <lineage>
        <taxon>Eukaryota</taxon>
        <taxon>Fungi</taxon>
        <taxon>Fungi incertae sedis</taxon>
        <taxon>Blastocladiomycota</taxon>
        <taxon>Blastocladiomycetes</taxon>
        <taxon>Blastocladiales</taxon>
        <taxon>Catenariaceae</taxon>
        <taxon>Catenaria</taxon>
    </lineage>
</organism>
<sequence length="112" mass="12462">MALSRQPSVVPQLKRIRCKMEGDDGDDGDDGDKGNMERNSKGEWGEEGSKGQDHCDPVQVPSGLASNRSSNWRFSPDALLLVHFFIRTTQLDLLERKLRFSLSLGNGPHARP</sequence>
<feature type="compositionally biased region" description="Basic and acidic residues" evidence="1">
    <location>
        <begin position="31"/>
        <end position="56"/>
    </location>
</feature>
<protein>
    <submittedName>
        <fullName evidence="2">Uncharacterized protein</fullName>
    </submittedName>
</protein>
<reference evidence="2 3" key="1">
    <citation type="submission" date="2016-07" db="EMBL/GenBank/DDBJ databases">
        <title>Pervasive Adenine N6-methylation of Active Genes in Fungi.</title>
        <authorList>
            <consortium name="DOE Joint Genome Institute"/>
            <person name="Mondo S.J."/>
            <person name="Dannebaum R.O."/>
            <person name="Kuo R.C."/>
            <person name="Labutti K."/>
            <person name="Haridas S."/>
            <person name="Kuo A."/>
            <person name="Salamov A."/>
            <person name="Ahrendt S.R."/>
            <person name="Lipzen A."/>
            <person name="Sullivan W."/>
            <person name="Andreopoulos W.B."/>
            <person name="Clum A."/>
            <person name="Lindquist E."/>
            <person name="Daum C."/>
            <person name="Ramamoorthy G.K."/>
            <person name="Gryganskyi A."/>
            <person name="Culley D."/>
            <person name="Magnuson J.K."/>
            <person name="James T.Y."/>
            <person name="O'Malley M.A."/>
            <person name="Stajich J.E."/>
            <person name="Spatafora J.W."/>
            <person name="Visel A."/>
            <person name="Grigoriev I.V."/>
        </authorList>
    </citation>
    <scope>NUCLEOTIDE SEQUENCE [LARGE SCALE GENOMIC DNA]</scope>
    <source>
        <strain evidence="2 3">PL171</strain>
    </source>
</reference>
<dbReference type="EMBL" id="MCFL01000022">
    <property type="protein sequence ID" value="ORZ35534.1"/>
    <property type="molecule type" value="Genomic_DNA"/>
</dbReference>
<comment type="caution">
    <text evidence="2">The sequence shown here is derived from an EMBL/GenBank/DDBJ whole genome shotgun (WGS) entry which is preliminary data.</text>
</comment>
<dbReference type="Proteomes" id="UP000193411">
    <property type="component" value="Unassembled WGS sequence"/>
</dbReference>
<accession>A0A1Y2HNI4</accession>
<evidence type="ECO:0000256" key="1">
    <source>
        <dbReference type="SAM" id="MobiDB-lite"/>
    </source>
</evidence>
<name>A0A1Y2HNI4_9FUNG</name>
<keyword evidence="3" id="KW-1185">Reference proteome</keyword>
<gene>
    <name evidence="2" type="ORF">BCR44DRAFT_93822</name>
</gene>
<dbReference type="AlphaFoldDB" id="A0A1Y2HNI4"/>
<evidence type="ECO:0000313" key="3">
    <source>
        <dbReference type="Proteomes" id="UP000193411"/>
    </source>
</evidence>
<proteinExistence type="predicted"/>
<evidence type="ECO:0000313" key="2">
    <source>
        <dbReference type="EMBL" id="ORZ35534.1"/>
    </source>
</evidence>
<feature type="region of interest" description="Disordered" evidence="1">
    <location>
        <begin position="1"/>
        <end position="68"/>
    </location>
</feature>